<accession>A0A3S5CHI0</accession>
<comment type="caution">
    <text evidence="1">The sequence shown here is derived from an EMBL/GenBank/DDBJ whole genome shotgun (WGS) entry which is preliminary data.</text>
</comment>
<dbReference type="EMBL" id="CAAALY010004704">
    <property type="protein sequence ID" value="VEL08770.1"/>
    <property type="molecule type" value="Genomic_DNA"/>
</dbReference>
<dbReference type="Proteomes" id="UP000784294">
    <property type="component" value="Unassembled WGS sequence"/>
</dbReference>
<gene>
    <name evidence="1" type="ORF">PXEA_LOCUS2210</name>
</gene>
<organism evidence="1 2">
    <name type="scientific">Protopolystoma xenopodis</name>
    <dbReference type="NCBI Taxonomy" id="117903"/>
    <lineage>
        <taxon>Eukaryota</taxon>
        <taxon>Metazoa</taxon>
        <taxon>Spiralia</taxon>
        <taxon>Lophotrochozoa</taxon>
        <taxon>Platyhelminthes</taxon>
        <taxon>Monogenea</taxon>
        <taxon>Polyopisthocotylea</taxon>
        <taxon>Polystomatidea</taxon>
        <taxon>Polystomatidae</taxon>
        <taxon>Protopolystoma</taxon>
    </lineage>
</organism>
<keyword evidence="2" id="KW-1185">Reference proteome</keyword>
<sequence length="199" mass="22262">MTDTAKLALTLHTERRQLETQHPTSNSDITSTVTSVRASASPVEFDLEARLLAQLRSSLGQVHSVFFDLSPAHQFSLIRASRQTIANAAVADGIFGRSRGVLHSRPPNIIRRFTASSRRSRRHTAMENRFDMCDKKLNECSTREFRGRAGAFKTDTIIRKVALSKPIESTGGDAKICPFVNTISCFSVYINYIMVKIRM</sequence>
<protein>
    <submittedName>
        <fullName evidence="1">Uncharacterized protein</fullName>
    </submittedName>
</protein>
<proteinExistence type="predicted"/>
<evidence type="ECO:0000313" key="1">
    <source>
        <dbReference type="EMBL" id="VEL08770.1"/>
    </source>
</evidence>
<name>A0A3S5CHI0_9PLAT</name>
<dbReference type="AlphaFoldDB" id="A0A3S5CHI0"/>
<reference evidence="1" key="1">
    <citation type="submission" date="2018-11" db="EMBL/GenBank/DDBJ databases">
        <authorList>
            <consortium name="Pathogen Informatics"/>
        </authorList>
    </citation>
    <scope>NUCLEOTIDE SEQUENCE</scope>
</reference>
<evidence type="ECO:0000313" key="2">
    <source>
        <dbReference type="Proteomes" id="UP000784294"/>
    </source>
</evidence>
<dbReference type="OrthoDB" id="10028852at2759"/>